<dbReference type="Proteomes" id="UP001139311">
    <property type="component" value="Unassembled WGS sequence"/>
</dbReference>
<dbReference type="EMBL" id="JAJAQI010000001">
    <property type="protein sequence ID" value="MCB4820327.1"/>
    <property type="molecule type" value="Genomic_DNA"/>
</dbReference>
<keyword evidence="1" id="KW-0732">Signal</keyword>
<evidence type="ECO:0000256" key="1">
    <source>
        <dbReference type="SAM" id="SignalP"/>
    </source>
</evidence>
<dbReference type="RefSeq" id="WP_226603429.1">
    <property type="nucleotide sequence ID" value="NZ_JAJAQI010000001.1"/>
</dbReference>
<sequence length="55" mass="5929">MANPWTKKNPLLSLWLSAANAWAGAARGVMTAAAKREMARGVKVPPRRKAKRKGG</sequence>
<evidence type="ECO:0000313" key="3">
    <source>
        <dbReference type="Proteomes" id="UP001139311"/>
    </source>
</evidence>
<comment type="caution">
    <text evidence="2">The sequence shown here is derived from an EMBL/GenBank/DDBJ whole genome shotgun (WGS) entry which is preliminary data.</text>
</comment>
<accession>A0A9X1L9F1</accession>
<protein>
    <submittedName>
        <fullName evidence="2">Uncharacterized protein</fullName>
    </submittedName>
</protein>
<feature type="signal peptide" evidence="1">
    <location>
        <begin position="1"/>
        <end position="23"/>
    </location>
</feature>
<organism evidence="2 3">
    <name type="scientific">Roseicella aerolata</name>
    <dbReference type="NCBI Taxonomy" id="2883479"/>
    <lineage>
        <taxon>Bacteria</taxon>
        <taxon>Pseudomonadati</taxon>
        <taxon>Pseudomonadota</taxon>
        <taxon>Alphaproteobacteria</taxon>
        <taxon>Acetobacterales</taxon>
        <taxon>Roseomonadaceae</taxon>
        <taxon>Roseicella</taxon>
    </lineage>
</organism>
<dbReference type="AlphaFoldDB" id="A0A9X1L9F1"/>
<reference evidence="2" key="1">
    <citation type="submission" date="2021-10" db="EMBL/GenBank/DDBJ databases">
        <title>Roseicella aerolatum sp. nov., isolated from aerosols of e-waste dismantling site.</title>
        <authorList>
            <person name="Qin T."/>
        </authorList>
    </citation>
    <scope>NUCLEOTIDE SEQUENCE</scope>
    <source>
        <strain evidence="2">GB24</strain>
    </source>
</reference>
<gene>
    <name evidence="2" type="ORF">LHA35_01100</name>
</gene>
<feature type="chain" id="PRO_5040863248" evidence="1">
    <location>
        <begin position="24"/>
        <end position="55"/>
    </location>
</feature>
<keyword evidence="3" id="KW-1185">Reference proteome</keyword>
<evidence type="ECO:0000313" key="2">
    <source>
        <dbReference type="EMBL" id="MCB4820327.1"/>
    </source>
</evidence>
<name>A0A9X1L9F1_9PROT</name>
<proteinExistence type="predicted"/>